<reference evidence="2 3" key="1">
    <citation type="submission" date="2021-07" db="EMBL/GenBank/DDBJ databases">
        <title>Sphingomonas sp.</title>
        <authorList>
            <person name="Feng G."/>
            <person name="Li J."/>
            <person name="Pan M."/>
        </authorList>
    </citation>
    <scope>NUCLEOTIDE SEQUENCE [LARGE SCALE GENOMIC DNA]</scope>
    <source>
        <strain evidence="2 3">RRHST34</strain>
    </source>
</reference>
<dbReference type="EMBL" id="JAHXZN010000003">
    <property type="protein sequence ID" value="MBW6531251.1"/>
    <property type="molecule type" value="Genomic_DNA"/>
</dbReference>
<keyword evidence="3" id="KW-1185">Reference proteome</keyword>
<feature type="signal peptide" evidence="1">
    <location>
        <begin position="1"/>
        <end position="27"/>
    </location>
</feature>
<sequence>MPRLIPLCLWASPLLLVGALAAAPVAAQTEATPFATAALDEGALAQIAGREDTRQSALAEQNAGVAHNSVGDNVRTGDATIDGQAFQNMSGLSVLSVNTGNNVAINAAMNVTIALSPNP</sequence>
<gene>
    <name evidence="2" type="ORF">KZ820_10945</name>
</gene>
<comment type="caution">
    <text evidence="2">The sequence shown here is derived from an EMBL/GenBank/DDBJ whole genome shotgun (WGS) entry which is preliminary data.</text>
</comment>
<feature type="chain" id="PRO_5045600556" evidence="1">
    <location>
        <begin position="28"/>
        <end position="119"/>
    </location>
</feature>
<evidence type="ECO:0000313" key="2">
    <source>
        <dbReference type="EMBL" id="MBW6531251.1"/>
    </source>
</evidence>
<accession>A0ABS7BNU2</accession>
<evidence type="ECO:0000256" key="1">
    <source>
        <dbReference type="SAM" id="SignalP"/>
    </source>
</evidence>
<evidence type="ECO:0000313" key="3">
    <source>
        <dbReference type="Proteomes" id="UP000759103"/>
    </source>
</evidence>
<dbReference type="Proteomes" id="UP000759103">
    <property type="component" value="Unassembled WGS sequence"/>
</dbReference>
<protein>
    <submittedName>
        <fullName evidence="2">Uncharacterized protein</fullName>
    </submittedName>
</protein>
<dbReference type="RefSeq" id="WP_219748664.1">
    <property type="nucleotide sequence ID" value="NZ_JAHXZN010000003.1"/>
</dbReference>
<organism evidence="2 3">
    <name type="scientific">Sphingomonas citri</name>
    <dbReference type="NCBI Taxonomy" id="2862499"/>
    <lineage>
        <taxon>Bacteria</taxon>
        <taxon>Pseudomonadati</taxon>
        <taxon>Pseudomonadota</taxon>
        <taxon>Alphaproteobacteria</taxon>
        <taxon>Sphingomonadales</taxon>
        <taxon>Sphingomonadaceae</taxon>
        <taxon>Sphingomonas</taxon>
    </lineage>
</organism>
<keyword evidence="1" id="KW-0732">Signal</keyword>
<name>A0ABS7BNU2_9SPHN</name>
<proteinExistence type="predicted"/>